<organism evidence="7 8">
    <name type="scientific">Venturia inaequalis</name>
    <name type="common">Apple scab fungus</name>
    <dbReference type="NCBI Taxonomy" id="5025"/>
    <lineage>
        <taxon>Eukaryota</taxon>
        <taxon>Fungi</taxon>
        <taxon>Dikarya</taxon>
        <taxon>Ascomycota</taxon>
        <taxon>Pezizomycotina</taxon>
        <taxon>Dothideomycetes</taxon>
        <taxon>Pleosporomycetidae</taxon>
        <taxon>Venturiales</taxon>
        <taxon>Venturiaceae</taxon>
        <taxon>Venturia</taxon>
    </lineage>
</organism>
<dbReference type="InterPro" id="IPR023780">
    <property type="entry name" value="Chromo_domain"/>
</dbReference>
<dbReference type="AlphaFoldDB" id="A0A8H3UNN4"/>
<feature type="compositionally biased region" description="Basic and acidic residues" evidence="4">
    <location>
        <begin position="160"/>
        <end position="170"/>
    </location>
</feature>
<evidence type="ECO:0000256" key="4">
    <source>
        <dbReference type="SAM" id="MobiDB-lite"/>
    </source>
</evidence>
<dbReference type="Proteomes" id="UP000447873">
    <property type="component" value="Unassembled WGS sequence"/>
</dbReference>
<evidence type="ECO:0000313" key="6">
    <source>
        <dbReference type="EMBL" id="KAE9966469.1"/>
    </source>
</evidence>
<evidence type="ECO:0000313" key="7">
    <source>
        <dbReference type="EMBL" id="KAE9973906.1"/>
    </source>
</evidence>
<evidence type="ECO:0000256" key="3">
    <source>
        <dbReference type="ARBA" id="ARBA00023242"/>
    </source>
</evidence>
<dbReference type="GO" id="GO:0000792">
    <property type="term" value="C:heterochromatin"/>
    <property type="evidence" value="ECO:0007669"/>
    <property type="project" value="UniProtKB-ARBA"/>
</dbReference>
<feature type="region of interest" description="Disordered" evidence="4">
    <location>
        <begin position="1"/>
        <end position="43"/>
    </location>
</feature>
<dbReference type="GO" id="GO:0006338">
    <property type="term" value="P:chromatin remodeling"/>
    <property type="evidence" value="ECO:0007669"/>
    <property type="project" value="UniProtKB-ARBA"/>
</dbReference>
<evidence type="ECO:0000256" key="1">
    <source>
        <dbReference type="ARBA" id="ARBA00004123"/>
    </source>
</evidence>
<dbReference type="PROSITE" id="PS50013">
    <property type="entry name" value="CHROMO_2"/>
    <property type="match status" value="1"/>
</dbReference>
<dbReference type="EMBL" id="WNWQ01000220">
    <property type="protein sequence ID" value="KAE9973906.1"/>
    <property type="molecule type" value="Genomic_DNA"/>
</dbReference>
<reference evidence="7 8" key="1">
    <citation type="submission" date="2019-11" db="EMBL/GenBank/DDBJ databases">
        <title>Venturia inaequalis Genome Resource.</title>
        <authorList>
            <person name="Lichtner F.J."/>
        </authorList>
    </citation>
    <scope>NUCLEOTIDE SEQUENCE [LARGE SCALE GENOMIC DNA]</scope>
    <source>
        <strain evidence="6 9">120213</strain>
        <strain evidence="7">Bline_iso_100314</strain>
    </source>
</reference>
<dbReference type="InterPro" id="IPR000953">
    <property type="entry name" value="Chromo/chromo_shadow_dom"/>
</dbReference>
<dbReference type="InterPro" id="IPR051219">
    <property type="entry name" value="Heterochromatin_chromo-domain"/>
</dbReference>
<dbReference type="SMART" id="SM00298">
    <property type="entry name" value="CHROMO"/>
    <property type="match status" value="1"/>
</dbReference>
<proteinExistence type="predicted"/>
<feature type="region of interest" description="Disordered" evidence="4">
    <location>
        <begin position="102"/>
        <end position="176"/>
    </location>
</feature>
<dbReference type="GO" id="GO:0005634">
    <property type="term" value="C:nucleus"/>
    <property type="evidence" value="ECO:0007669"/>
    <property type="project" value="UniProtKB-SubCell"/>
</dbReference>
<gene>
    <name evidence="7" type="ORF">BLS_003382</name>
    <name evidence="6" type="ORF">EG328_008902</name>
</gene>
<evidence type="ECO:0000313" key="8">
    <source>
        <dbReference type="Proteomes" id="UP000433883"/>
    </source>
</evidence>
<dbReference type="Gene3D" id="2.40.50.40">
    <property type="match status" value="2"/>
</dbReference>
<feature type="compositionally biased region" description="Low complexity" evidence="4">
    <location>
        <begin position="146"/>
        <end position="156"/>
    </location>
</feature>
<dbReference type="CDD" id="cd00024">
    <property type="entry name" value="CD_CSD"/>
    <property type="match status" value="1"/>
</dbReference>
<dbReference type="PROSITE" id="PS00598">
    <property type="entry name" value="CHROMO_1"/>
    <property type="match status" value="1"/>
</dbReference>
<comment type="subcellular location">
    <subcellularLocation>
        <location evidence="1">Nucleus</location>
    </subcellularLocation>
</comment>
<dbReference type="Pfam" id="PF01393">
    <property type="entry name" value="Chromo_shadow"/>
    <property type="match status" value="1"/>
</dbReference>
<feature type="region of interest" description="Disordered" evidence="4">
    <location>
        <begin position="240"/>
        <end position="268"/>
    </location>
</feature>
<feature type="domain" description="Chromo" evidence="5">
    <location>
        <begin position="47"/>
        <end position="108"/>
    </location>
</feature>
<dbReference type="Proteomes" id="UP000433883">
    <property type="component" value="Unassembled WGS sequence"/>
</dbReference>
<protein>
    <recommendedName>
        <fullName evidence="5">Chromo domain-containing protein</fullName>
    </recommendedName>
</protein>
<dbReference type="PRINTS" id="PR00504">
    <property type="entry name" value="CHROMODOMAIN"/>
</dbReference>
<dbReference type="PANTHER" id="PTHR22812">
    <property type="entry name" value="CHROMOBOX PROTEIN"/>
    <property type="match status" value="1"/>
</dbReference>
<dbReference type="InterPro" id="IPR017984">
    <property type="entry name" value="Chromo_dom_subgr"/>
</dbReference>
<comment type="subunit">
    <text evidence="2">Component of the NuA4 histone acetyltransferase complex.</text>
</comment>
<feature type="compositionally biased region" description="Acidic residues" evidence="4">
    <location>
        <begin position="28"/>
        <end position="43"/>
    </location>
</feature>
<keyword evidence="3" id="KW-0539">Nucleus</keyword>
<name>A0A8H3UNN4_VENIN</name>
<dbReference type="EMBL" id="WNWS01000515">
    <property type="protein sequence ID" value="KAE9966469.1"/>
    <property type="molecule type" value="Genomic_DNA"/>
</dbReference>
<sequence>MPPPLIEDGDSSADEIPYNDATENGADAVDDVSADDDEEGEAEPDEYVVEKILKHDWNDDGTLLFEVKWQGYEEASDRTWEPEENLETASDVLKAYFKKIGGRPANKTPATKGKKSKKRGSEAVATATPIAKTGRKRSKLSTPPEAATATAVATSARRGKKDDIEDDWKPPHGSWENSVIDVDTIEEVWDEQAGKSLRYAYVMWDNGRKTRHVLPTLNQKCPQKMLHYYESHLVFRQADSINNGQPAAEAEDEPKTEVPRAKPAKMVK</sequence>
<evidence type="ECO:0000256" key="2">
    <source>
        <dbReference type="ARBA" id="ARBA00011353"/>
    </source>
</evidence>
<dbReference type="InterPro" id="IPR008251">
    <property type="entry name" value="Chromo_shadow_dom"/>
</dbReference>
<dbReference type="Pfam" id="PF00385">
    <property type="entry name" value="Chromo"/>
    <property type="match status" value="1"/>
</dbReference>
<dbReference type="InterPro" id="IPR023779">
    <property type="entry name" value="Chromodomain_CS"/>
</dbReference>
<dbReference type="InterPro" id="IPR016197">
    <property type="entry name" value="Chromo-like_dom_sf"/>
</dbReference>
<comment type="caution">
    <text evidence="7">The sequence shown here is derived from an EMBL/GenBank/DDBJ whole genome shotgun (WGS) entry which is preliminary data.</text>
</comment>
<evidence type="ECO:0000259" key="5">
    <source>
        <dbReference type="PROSITE" id="PS50013"/>
    </source>
</evidence>
<accession>A0A8H3UNN4</accession>
<evidence type="ECO:0000313" key="9">
    <source>
        <dbReference type="Proteomes" id="UP000447873"/>
    </source>
</evidence>
<dbReference type="SUPFAM" id="SSF54160">
    <property type="entry name" value="Chromo domain-like"/>
    <property type="match status" value="2"/>
</dbReference>